<keyword evidence="3" id="KW-1185">Reference proteome</keyword>
<reference evidence="2 3" key="1">
    <citation type="submission" date="2024-08" db="EMBL/GenBank/DDBJ databases">
        <title>Genome mining of Saccharopolyspora cebuensis PGLac3 from Nigerian medicinal plant.</title>
        <authorList>
            <person name="Ezeobiora C.E."/>
            <person name="Igbokwe N.H."/>
            <person name="Amin D.H."/>
            <person name="Mendie U.E."/>
        </authorList>
    </citation>
    <scope>NUCLEOTIDE SEQUENCE [LARGE SCALE GENOMIC DNA]</scope>
    <source>
        <strain evidence="2 3">PGLac3</strain>
    </source>
</reference>
<accession>A0ABV4CN15</accession>
<evidence type="ECO:0000313" key="2">
    <source>
        <dbReference type="EMBL" id="MEY8042481.1"/>
    </source>
</evidence>
<dbReference type="RefSeq" id="WP_345357524.1">
    <property type="nucleotide sequence ID" value="NZ_BAABII010000003.1"/>
</dbReference>
<comment type="caution">
    <text evidence="2">The sequence shown here is derived from an EMBL/GenBank/DDBJ whole genome shotgun (WGS) entry which is preliminary data.</text>
</comment>
<dbReference type="Gene3D" id="1.25.40.10">
    <property type="entry name" value="Tetratricopeptide repeat domain"/>
    <property type="match status" value="1"/>
</dbReference>
<dbReference type="EMBL" id="JBGEHV010000057">
    <property type="protein sequence ID" value="MEY8042481.1"/>
    <property type="molecule type" value="Genomic_DNA"/>
</dbReference>
<organism evidence="2 3">
    <name type="scientific">Saccharopolyspora cebuensis</name>
    <dbReference type="NCBI Taxonomy" id="418759"/>
    <lineage>
        <taxon>Bacteria</taxon>
        <taxon>Bacillati</taxon>
        <taxon>Actinomycetota</taxon>
        <taxon>Actinomycetes</taxon>
        <taxon>Pseudonocardiales</taxon>
        <taxon>Pseudonocardiaceae</taxon>
        <taxon>Saccharopolyspora</taxon>
    </lineage>
</organism>
<proteinExistence type="predicted"/>
<dbReference type="Proteomes" id="UP001564626">
    <property type="component" value="Unassembled WGS sequence"/>
</dbReference>
<dbReference type="InterPro" id="IPR011990">
    <property type="entry name" value="TPR-like_helical_dom_sf"/>
</dbReference>
<feature type="region of interest" description="Disordered" evidence="1">
    <location>
        <begin position="1"/>
        <end position="26"/>
    </location>
</feature>
<evidence type="ECO:0000313" key="3">
    <source>
        <dbReference type="Proteomes" id="UP001564626"/>
    </source>
</evidence>
<protein>
    <submittedName>
        <fullName evidence="2">Uncharacterized protein</fullName>
    </submittedName>
</protein>
<name>A0ABV4CN15_9PSEU</name>
<sequence>MAIPNELLRAARESSPSRILPGEPMSRSELADAANEYLFTTTGERYDLDRHQIARYERGEVRWPSAPYRTALRAVLGADNDASLGFTRGSRSSASTVALPGGATSEGWEAASVIATAEEMTRHDVTLSRRQAITAAGGFAAGAALTDPLQAWLTPRVAVARGTVRLNPVEVATWEEIVTRLRRWSAEPAGMLLRKAAIAQLSDVNDQLREVGSGPEARRGFRVAAELASITGSMSWDAGLHPAAQRYYTLAVQYAKVADDPALAARCLAAFARQCFDLGHPDDGLELVQLAQYGTRKVADPGLRALLATREAWAYAQLGQHAPFRRAVLLAEDHFAEYTESTGERSAYGLDRAELHGVIGARYRDLAKHEPTHAEEARRHITAALELRDSGRPRNRAFDLIALARVHLITAEPEHACELIHQTLALASDWSKGRVGTKLRDFHGEAAHFGALPAVRETRDRIAAVLTA</sequence>
<gene>
    <name evidence="2" type="ORF">AB8O55_24010</name>
</gene>
<evidence type="ECO:0000256" key="1">
    <source>
        <dbReference type="SAM" id="MobiDB-lite"/>
    </source>
</evidence>